<feature type="compositionally biased region" description="Polar residues" evidence="2">
    <location>
        <begin position="455"/>
        <end position="471"/>
    </location>
</feature>
<dbReference type="CDD" id="cd00202">
    <property type="entry name" value="ZnF_GATA"/>
    <property type="match status" value="1"/>
</dbReference>
<feature type="compositionally biased region" description="Basic and acidic residues" evidence="2">
    <location>
        <begin position="511"/>
        <end position="522"/>
    </location>
</feature>
<feature type="compositionally biased region" description="Low complexity" evidence="2">
    <location>
        <begin position="1162"/>
        <end position="1188"/>
    </location>
</feature>
<dbReference type="SMART" id="SM00401">
    <property type="entry name" value="ZnF_GATA"/>
    <property type="match status" value="2"/>
</dbReference>
<dbReference type="GO" id="GO:0008270">
    <property type="term" value="F:zinc ion binding"/>
    <property type="evidence" value="ECO:0007669"/>
    <property type="project" value="UniProtKB-KW"/>
</dbReference>
<dbReference type="OrthoDB" id="515401at2759"/>
<evidence type="ECO:0000259" key="3">
    <source>
        <dbReference type="PROSITE" id="PS50114"/>
    </source>
</evidence>
<dbReference type="EMBL" id="JAHRHY010000005">
    <property type="protein sequence ID" value="KAG9069239.1"/>
    <property type="molecule type" value="Genomic_DNA"/>
</dbReference>
<feature type="compositionally biased region" description="Polar residues" evidence="2">
    <location>
        <begin position="1234"/>
        <end position="1248"/>
    </location>
</feature>
<dbReference type="Pfam" id="PF00320">
    <property type="entry name" value="GATA"/>
    <property type="match status" value="1"/>
</dbReference>
<feature type="region of interest" description="Disordered" evidence="2">
    <location>
        <begin position="178"/>
        <end position="202"/>
    </location>
</feature>
<evidence type="ECO:0000313" key="5">
    <source>
        <dbReference type="Proteomes" id="UP000707451"/>
    </source>
</evidence>
<dbReference type="InterPro" id="IPR013088">
    <property type="entry name" value="Znf_NHR/GATA"/>
</dbReference>
<dbReference type="GO" id="GO:0006355">
    <property type="term" value="P:regulation of DNA-templated transcription"/>
    <property type="evidence" value="ECO:0007669"/>
    <property type="project" value="InterPro"/>
</dbReference>
<feature type="region of interest" description="Disordered" evidence="2">
    <location>
        <begin position="303"/>
        <end position="329"/>
    </location>
</feature>
<feature type="compositionally biased region" description="Basic and acidic residues" evidence="2">
    <location>
        <begin position="1221"/>
        <end position="1233"/>
    </location>
</feature>
<name>A0A9P7Y0H2_9FUNG</name>
<feature type="compositionally biased region" description="Low complexity" evidence="2">
    <location>
        <begin position="16"/>
        <end position="29"/>
    </location>
</feature>
<keyword evidence="1" id="KW-0479">Metal-binding</keyword>
<feature type="region of interest" description="Disordered" evidence="2">
    <location>
        <begin position="784"/>
        <end position="833"/>
    </location>
</feature>
<feature type="compositionally biased region" description="Low complexity" evidence="2">
    <location>
        <begin position="1048"/>
        <end position="1059"/>
    </location>
</feature>
<keyword evidence="1" id="KW-0863">Zinc-finger</keyword>
<feature type="compositionally biased region" description="Polar residues" evidence="2">
    <location>
        <begin position="102"/>
        <end position="119"/>
    </location>
</feature>
<feature type="region of interest" description="Disordered" evidence="2">
    <location>
        <begin position="1040"/>
        <end position="1078"/>
    </location>
</feature>
<feature type="compositionally biased region" description="Low complexity" evidence="2">
    <location>
        <begin position="969"/>
        <end position="986"/>
    </location>
</feature>
<keyword evidence="1" id="KW-0862">Zinc</keyword>
<dbReference type="SUPFAM" id="SSF57716">
    <property type="entry name" value="Glucocorticoid receptor-like (DNA-binding domain)"/>
    <property type="match status" value="2"/>
</dbReference>
<feature type="region of interest" description="Disordered" evidence="2">
    <location>
        <begin position="444"/>
        <end position="480"/>
    </location>
</feature>
<dbReference type="GO" id="GO:0043565">
    <property type="term" value="F:sequence-specific DNA binding"/>
    <property type="evidence" value="ECO:0007669"/>
    <property type="project" value="InterPro"/>
</dbReference>
<dbReference type="AlphaFoldDB" id="A0A9P7Y0H2"/>
<feature type="domain" description="GATA-type" evidence="3">
    <location>
        <begin position="519"/>
        <end position="574"/>
    </location>
</feature>
<dbReference type="Gene3D" id="3.30.50.10">
    <property type="entry name" value="Erythroid Transcription Factor GATA-1, subunit A"/>
    <property type="match status" value="2"/>
</dbReference>
<feature type="compositionally biased region" description="Polar residues" evidence="2">
    <location>
        <begin position="313"/>
        <end position="328"/>
    </location>
</feature>
<comment type="caution">
    <text evidence="4">The sequence shown here is derived from an EMBL/GenBank/DDBJ whole genome shotgun (WGS) entry which is preliminary data.</text>
</comment>
<dbReference type="PROSITE" id="PS50114">
    <property type="entry name" value="GATA_ZN_FINGER_2"/>
    <property type="match status" value="2"/>
</dbReference>
<evidence type="ECO:0000313" key="4">
    <source>
        <dbReference type="EMBL" id="KAG9069239.1"/>
    </source>
</evidence>
<feature type="domain" description="GATA-type" evidence="3">
    <location>
        <begin position="583"/>
        <end position="613"/>
    </location>
</feature>
<protein>
    <recommendedName>
        <fullName evidence="3">GATA-type domain-containing protein</fullName>
    </recommendedName>
</protein>
<dbReference type="PROSITE" id="PS00344">
    <property type="entry name" value="GATA_ZN_FINGER_1"/>
    <property type="match status" value="1"/>
</dbReference>
<feature type="region of interest" description="Disordered" evidence="2">
    <location>
        <begin position="495"/>
        <end position="533"/>
    </location>
</feature>
<evidence type="ECO:0000256" key="1">
    <source>
        <dbReference type="PROSITE-ProRule" id="PRU00094"/>
    </source>
</evidence>
<dbReference type="InterPro" id="IPR000679">
    <property type="entry name" value="Znf_GATA"/>
</dbReference>
<feature type="compositionally biased region" description="Polar residues" evidence="2">
    <location>
        <begin position="1189"/>
        <end position="1207"/>
    </location>
</feature>
<dbReference type="Proteomes" id="UP000707451">
    <property type="component" value="Unassembled WGS sequence"/>
</dbReference>
<reference evidence="4" key="1">
    <citation type="submission" date="2021-06" db="EMBL/GenBank/DDBJ databases">
        <title>Genome Sequence of Mortierella hyaline Strain SCG-10, a Cold-Adapted, Nitrate-Reducing Fungus Isolated from Soil in Minnesota, USA.</title>
        <authorList>
            <person name="Aldossari N."/>
        </authorList>
    </citation>
    <scope>NUCLEOTIDE SEQUENCE</scope>
    <source>
        <strain evidence="4">SCG-10</strain>
    </source>
</reference>
<feature type="region of interest" description="Disordered" evidence="2">
    <location>
        <begin position="679"/>
        <end position="700"/>
    </location>
</feature>
<feature type="region of interest" description="Disordered" evidence="2">
    <location>
        <begin position="1139"/>
        <end position="1272"/>
    </location>
</feature>
<gene>
    <name evidence="4" type="ORF">KI688_010137</name>
</gene>
<keyword evidence="5" id="KW-1185">Reference proteome</keyword>
<organism evidence="4 5">
    <name type="scientific">Linnemannia hyalina</name>
    <dbReference type="NCBI Taxonomy" id="64524"/>
    <lineage>
        <taxon>Eukaryota</taxon>
        <taxon>Fungi</taxon>
        <taxon>Fungi incertae sedis</taxon>
        <taxon>Mucoromycota</taxon>
        <taxon>Mortierellomycotina</taxon>
        <taxon>Mortierellomycetes</taxon>
        <taxon>Mortierellales</taxon>
        <taxon>Mortierellaceae</taxon>
        <taxon>Linnemannia</taxon>
    </lineage>
</organism>
<proteinExistence type="predicted"/>
<feature type="compositionally biased region" description="Low complexity" evidence="2">
    <location>
        <begin position="811"/>
        <end position="823"/>
    </location>
</feature>
<sequence length="1272" mass="136133">MKTIISSMDPAHPSHPKLSPASSSSSSRPGPDPDPKGGPSQQPQPVADSGDSPFKETGQASAAVNIKPPVRPKQQQQTRKRTQQNTGHQDPSPEPVKKRQVSRSATHTPPGDQLSSQVTLGFVPCPQEDPVDVSNTDFLISQGIHELPTHHTSSMMMPFSGPVGRQELYRRRHSLDEHDFAGGGESEPTQQRPGLDDGTYSHVATIGESAGSSDTMAHASSSSHTYPSMVLLDDDENAPSPHISNQQPLLFSPPVGQVKIEEDSETNISGQASQGLTLISNEDFNQSSQAEREEQAYVNVSPSSTEAHGGVLSNETWTQPGQANTSSGGLVPYTPAQYQYQAQQQQTSFGTLIQQHQQSHTTQAPLPGVKEIAGFYQSVPLPESPMLDRSQYALGPQGAHHAHVQYMGLYNAAHYTAAPGMGPLPLPHSYPVPMGFQEIPLTRRRRDRHHHQAPYGTSSCHDPSRQQQSGAKAQDPSGANGLLESLSMAVRSESFKQENDAAGSEGPQSQRHHEVQDRDPDPKACNNCQTTTTPSWRRCPKGRILLCNACGLYQKLHGKSRPHYLAKDGTIKVQRIVPEHAPCVQCHTRTSPTWKKGPKGEAICHTCSTTMKLGRSQSKSKVPRMIEYPSPADMMSVVSEGMYSGDPSGAEYSEAMVMRGFHPHGLSVGAGDLTPGSSSYGDVEGGQRRPHSSMTRHSTRAAQQHGYLVDHPSRSGVNQYQGNRPVVYGFGQVGPAYGLAQYGSYDTSGYSLASLHATYPTSPSVWQPDVSSYSSGAYSHGAGPFTLESSTPQQGQFQQQREATSLLRMDSSSALPTSTQSSPEGHQLLVPLNRPTQPSYFTWGQTQQTRLPQPLLHSAAWGAGGNGGGTGQAMNVSSEVGFSPEQQQQHRIFLINQRSGSANSRQDILSQGLPHFASSATSNESAALQDRHQVHQAQHQAHNTLMHHQLRHLQQQHALQHAYRSVYGQQQQHHQASHSYSSYPASIPVRSHSPSQDQKNRDYEAALQSYVQAGGSDDAGMPAHSSTMGVPTVDATVEQAAGAKPAASDSSLNKDPSSSSDHESPIGGPHSNDNGGEIAKSESNLEAMAAETLANTFFDRQNPAATAFSPVPESGPNSRLDAAFPIAAATTPTTTAHTPVVVTEVKKQKKSTGSGTIDVEGKASSTSLSSLLSHKSSQQQQQHGGSTAPSTSVSGSESRQSASTSAVSAIPEEAGGSEGGSDGHRPRRSERNRSAPNSAGSASVTDATTPAVAPKSAKKQEGLMNQHLNRRY</sequence>
<accession>A0A9P7Y0H2</accession>
<feature type="region of interest" description="Disordered" evidence="2">
    <location>
        <begin position="1"/>
        <end position="128"/>
    </location>
</feature>
<feature type="region of interest" description="Disordered" evidence="2">
    <location>
        <begin position="965"/>
        <end position="1001"/>
    </location>
</feature>
<evidence type="ECO:0000256" key="2">
    <source>
        <dbReference type="SAM" id="MobiDB-lite"/>
    </source>
</evidence>